<dbReference type="Proteomes" id="UP000002059">
    <property type="component" value="Partially assembled WGS sequence"/>
</dbReference>
<evidence type="ECO:0000259" key="3">
    <source>
        <dbReference type="PROSITE" id="PS51471"/>
    </source>
</evidence>
<dbReference type="GO" id="GO:0016491">
    <property type="term" value="F:oxidoreductase activity"/>
    <property type="evidence" value="ECO:0007669"/>
    <property type="project" value="UniProtKB-KW"/>
</dbReference>
<keyword evidence="5" id="KW-1185">Reference proteome</keyword>
<keyword evidence="2" id="KW-0408">Iron</keyword>
<accession>C1GYE2</accession>
<dbReference type="PROSITE" id="PS51471">
    <property type="entry name" value="FE2OG_OXY"/>
    <property type="match status" value="1"/>
</dbReference>
<dbReference type="VEuPathDB" id="FungiDB:PAAG_03096"/>
<dbReference type="Pfam" id="PF03171">
    <property type="entry name" value="2OG-FeII_Oxy"/>
    <property type="match status" value="1"/>
</dbReference>
<gene>
    <name evidence="4" type="ORF">PAAG_03096</name>
</gene>
<evidence type="ECO:0000313" key="5">
    <source>
        <dbReference type="Proteomes" id="UP000002059"/>
    </source>
</evidence>
<dbReference type="AlphaFoldDB" id="C1GYE2"/>
<dbReference type="OMA" id="ARCPAHT"/>
<dbReference type="OrthoDB" id="288590at2759"/>
<dbReference type="InterPro" id="IPR027443">
    <property type="entry name" value="IPNS-like_sf"/>
</dbReference>
<comment type="similarity">
    <text evidence="1 2">Belongs to the iron/ascorbate-dependent oxidoreductase family.</text>
</comment>
<dbReference type="HOGENOM" id="CLU_010119_6_1_1"/>
<reference evidence="4 5" key="1">
    <citation type="journal article" date="2011" name="PLoS Genet.">
        <title>Comparative genomic analysis of human fungal pathogens causing paracoccidioidomycosis.</title>
        <authorList>
            <person name="Desjardins C.A."/>
            <person name="Champion M.D."/>
            <person name="Holder J.W."/>
            <person name="Muszewska A."/>
            <person name="Goldberg J."/>
            <person name="Bailao A.M."/>
            <person name="Brigido M.M."/>
            <person name="Ferreira M.E."/>
            <person name="Garcia A.M."/>
            <person name="Grynberg M."/>
            <person name="Gujja S."/>
            <person name="Heiman D.I."/>
            <person name="Henn M.R."/>
            <person name="Kodira C.D."/>
            <person name="Leon-Narvaez H."/>
            <person name="Longo L.V."/>
            <person name="Ma L.J."/>
            <person name="Malavazi I."/>
            <person name="Matsuo A.L."/>
            <person name="Morais F.V."/>
            <person name="Pereira M."/>
            <person name="Rodriguez-Brito S."/>
            <person name="Sakthikumar S."/>
            <person name="Salem-Izacc S.M."/>
            <person name="Sykes S.M."/>
            <person name="Teixeira M.M."/>
            <person name="Vallejo M.C."/>
            <person name="Walter M.E."/>
            <person name="Yandava C."/>
            <person name="Young S."/>
            <person name="Zeng Q."/>
            <person name="Zucker J."/>
            <person name="Felipe M.S."/>
            <person name="Goldman G.H."/>
            <person name="Haas B.J."/>
            <person name="McEwen J.G."/>
            <person name="Nino-Vega G."/>
            <person name="Puccia R."/>
            <person name="San-Blas G."/>
            <person name="Soares C.M."/>
            <person name="Birren B.W."/>
            <person name="Cuomo C.A."/>
        </authorList>
    </citation>
    <scope>NUCLEOTIDE SEQUENCE [LARGE SCALE GENOMIC DNA]</scope>
    <source>
        <strain evidence="5">ATCC MYA-826 / Pb01</strain>
    </source>
</reference>
<dbReference type="PRINTS" id="PR00682">
    <property type="entry name" value="IPNSYNTHASE"/>
</dbReference>
<dbReference type="EMBL" id="KN293999">
    <property type="protein sequence ID" value="EEH41533.1"/>
    <property type="molecule type" value="Genomic_DNA"/>
</dbReference>
<evidence type="ECO:0000313" key="4">
    <source>
        <dbReference type="EMBL" id="EEH41533.1"/>
    </source>
</evidence>
<keyword evidence="2" id="KW-0479">Metal-binding</keyword>
<keyword evidence="2" id="KW-0560">Oxidoreductase</keyword>
<dbReference type="STRING" id="502779.C1GYE2"/>
<dbReference type="InterPro" id="IPR050231">
    <property type="entry name" value="Iron_ascorbate_oxido_reductase"/>
</dbReference>
<dbReference type="PANTHER" id="PTHR47990">
    <property type="entry name" value="2-OXOGLUTARATE (2OG) AND FE(II)-DEPENDENT OXYGENASE SUPERFAMILY PROTEIN-RELATED"/>
    <property type="match status" value="1"/>
</dbReference>
<dbReference type="Pfam" id="PF14226">
    <property type="entry name" value="DIOX_N"/>
    <property type="match status" value="1"/>
</dbReference>
<dbReference type="GeneID" id="9097833"/>
<dbReference type="RefSeq" id="XP_002794551.1">
    <property type="nucleotide sequence ID" value="XM_002794505.2"/>
</dbReference>
<dbReference type="InterPro" id="IPR005123">
    <property type="entry name" value="Oxoglu/Fe-dep_dioxygenase_dom"/>
</dbReference>
<evidence type="ECO:0000256" key="2">
    <source>
        <dbReference type="RuleBase" id="RU003682"/>
    </source>
</evidence>
<dbReference type="SUPFAM" id="SSF51197">
    <property type="entry name" value="Clavaminate synthase-like"/>
    <property type="match status" value="1"/>
</dbReference>
<dbReference type="eggNOG" id="KOG0143">
    <property type="taxonomic scope" value="Eukaryota"/>
</dbReference>
<name>C1GYE2_PARBA</name>
<sequence length="367" mass="41228">MTSGIVQPQTLRGDVSGVSAHIPVVDFSKWVPENTPEERMKVAKEIVSACQNVGFAYIINHAISPERLAELFAWSEKFFALSAEEKLQAPHPEGSLIYRGYSWPGLEKVSQVMSDIALPELAKKLREVTDYKESYDMGSDEASHQPNVWIPEDTLPGFRDFMTKFYWECFGVASDILRAISIGIGLEDENHLLKLHSGHNNQLRLLHYPSVPAAALENEQYARMPAHTDWSSLTMLFQDDCGGLEVESIERPGEFIPATPIKNAIVINVGDLLQRWSNDHLHSTSHRVTIPPLVDRLEGVNRMVRERYSIPYFVAPDPTSVIECLPTCTSESNPPRYFPISQGEYNRIRSMMHYPNPAAEAGSGIAY</sequence>
<dbReference type="GO" id="GO:0046872">
    <property type="term" value="F:metal ion binding"/>
    <property type="evidence" value="ECO:0007669"/>
    <property type="project" value="UniProtKB-KW"/>
</dbReference>
<protein>
    <recommendedName>
        <fullName evidence="3">Fe2OG dioxygenase domain-containing protein</fullName>
    </recommendedName>
</protein>
<feature type="domain" description="Fe2OG dioxygenase" evidence="3">
    <location>
        <begin position="199"/>
        <end position="316"/>
    </location>
</feature>
<dbReference type="InterPro" id="IPR044861">
    <property type="entry name" value="IPNS-like_FE2OG_OXY"/>
</dbReference>
<dbReference type="Gene3D" id="2.60.120.330">
    <property type="entry name" value="B-lactam Antibiotic, Isopenicillin N Synthase, Chain"/>
    <property type="match status" value="1"/>
</dbReference>
<evidence type="ECO:0000256" key="1">
    <source>
        <dbReference type="ARBA" id="ARBA00008056"/>
    </source>
</evidence>
<dbReference type="InterPro" id="IPR026992">
    <property type="entry name" value="DIOX_N"/>
</dbReference>
<organism evidence="4 5">
    <name type="scientific">Paracoccidioides lutzii (strain ATCC MYA-826 / Pb01)</name>
    <name type="common">Paracoccidioides brasiliensis</name>
    <dbReference type="NCBI Taxonomy" id="502779"/>
    <lineage>
        <taxon>Eukaryota</taxon>
        <taxon>Fungi</taxon>
        <taxon>Dikarya</taxon>
        <taxon>Ascomycota</taxon>
        <taxon>Pezizomycotina</taxon>
        <taxon>Eurotiomycetes</taxon>
        <taxon>Eurotiomycetidae</taxon>
        <taxon>Onygenales</taxon>
        <taxon>Ajellomycetaceae</taxon>
        <taxon>Paracoccidioides</taxon>
    </lineage>
</organism>
<dbReference type="KEGG" id="pbl:PAAG_03096"/>
<dbReference type="GO" id="GO:0044283">
    <property type="term" value="P:small molecule biosynthetic process"/>
    <property type="evidence" value="ECO:0007669"/>
    <property type="project" value="UniProtKB-ARBA"/>
</dbReference>
<proteinExistence type="inferred from homology"/>